<dbReference type="CDD" id="cd02440">
    <property type="entry name" value="AdoMet_MTases"/>
    <property type="match status" value="1"/>
</dbReference>
<dbReference type="SUPFAM" id="SSF53335">
    <property type="entry name" value="S-adenosyl-L-methionine-dependent methyltransferases"/>
    <property type="match status" value="1"/>
</dbReference>
<evidence type="ECO:0000313" key="2">
    <source>
        <dbReference type="Proteomes" id="UP000254958"/>
    </source>
</evidence>
<dbReference type="InterPro" id="IPR029063">
    <property type="entry name" value="SAM-dependent_MTases_sf"/>
</dbReference>
<dbReference type="PANTHER" id="PTHR43667">
    <property type="entry name" value="CYCLOPROPANE-FATTY-ACYL-PHOSPHOLIPID SYNTHASE"/>
    <property type="match status" value="1"/>
</dbReference>
<dbReference type="RefSeq" id="WP_255318209.1">
    <property type="nucleotide sequence ID" value="NZ_BJMI01000022.1"/>
</dbReference>
<dbReference type="Gene3D" id="3.40.50.150">
    <property type="entry name" value="Vaccinia Virus protein VP39"/>
    <property type="match status" value="1"/>
</dbReference>
<sequence>MSDRLRIRAAGPAIANPLLAALLRRMLGRLRHGRLVCRLPGGVCLEQQGPLPGPDAVLDVHQPRRTLTLLMHGAAGLHEGYIAGVWSSPNLPALLTLLALNFTPAPPSAPLAGPRRVIARWRHAANANSRSGSRRNILAHYDLGNAFYAAWLDASMLYSSALYAAPEDTLETAQARKLDLVTDWLDVRGGANVLDIGCGWGALARRLGAEGGRVTGITLSPAQLDHARLFADGMISFALRDYRDETGLYDRIVSIEMLEAVGEVYWPTYFSTLRALETRWPRRAADHYHRRRAIW</sequence>
<protein>
    <submittedName>
        <fullName evidence="1">Mycolic acid cyclopropane synthetase</fullName>
    </submittedName>
</protein>
<dbReference type="Proteomes" id="UP000254958">
    <property type="component" value="Unassembled WGS sequence"/>
</dbReference>
<proteinExistence type="predicted"/>
<dbReference type="InterPro" id="IPR050723">
    <property type="entry name" value="CFA/CMAS"/>
</dbReference>
<reference evidence="1 2" key="1">
    <citation type="submission" date="2018-07" db="EMBL/GenBank/DDBJ databases">
        <title>Genomic Encyclopedia of Type Strains, Phase IV (KMG-IV): sequencing the most valuable type-strain genomes for metagenomic binning, comparative biology and taxonomic classification.</title>
        <authorList>
            <person name="Goeker M."/>
        </authorList>
    </citation>
    <scope>NUCLEOTIDE SEQUENCE [LARGE SCALE GENOMIC DNA]</scope>
    <source>
        <strain evidence="1 2">DSM 5603</strain>
    </source>
</reference>
<keyword evidence="2" id="KW-1185">Reference proteome</keyword>
<dbReference type="Pfam" id="PF02353">
    <property type="entry name" value="CMAS"/>
    <property type="match status" value="1"/>
</dbReference>
<evidence type="ECO:0000313" key="1">
    <source>
        <dbReference type="EMBL" id="RDI36962.1"/>
    </source>
</evidence>
<comment type="caution">
    <text evidence="1">The sequence shown here is derived from an EMBL/GenBank/DDBJ whole genome shotgun (WGS) entry which is preliminary data.</text>
</comment>
<dbReference type="AlphaFoldDB" id="A0A370FZM1"/>
<gene>
    <name evidence="1" type="ORF">C7453_1078</name>
</gene>
<accession>A0A370FZM1</accession>
<dbReference type="EMBL" id="QQAW01000007">
    <property type="protein sequence ID" value="RDI36962.1"/>
    <property type="molecule type" value="Genomic_DNA"/>
</dbReference>
<name>A0A370FZM1_GLULI</name>
<organism evidence="1 2">
    <name type="scientific">Gluconacetobacter liquefaciens</name>
    <name type="common">Acetobacter liquefaciens</name>
    <dbReference type="NCBI Taxonomy" id="89584"/>
    <lineage>
        <taxon>Bacteria</taxon>
        <taxon>Pseudomonadati</taxon>
        <taxon>Pseudomonadota</taxon>
        <taxon>Alphaproteobacteria</taxon>
        <taxon>Acetobacterales</taxon>
        <taxon>Acetobacteraceae</taxon>
        <taxon>Gluconacetobacter</taxon>
    </lineage>
</organism>
<dbReference type="PANTHER" id="PTHR43667:SF2">
    <property type="entry name" value="FATTY ACID C-METHYL TRANSFERASE"/>
    <property type="match status" value="1"/>
</dbReference>